<dbReference type="Proteomes" id="UP000232722">
    <property type="component" value="Unassembled WGS sequence"/>
</dbReference>
<dbReference type="EMBL" id="LLXJ01003524">
    <property type="protein sequence ID" value="PKB96948.1"/>
    <property type="molecule type" value="Genomic_DNA"/>
</dbReference>
<evidence type="ECO:0000313" key="2">
    <source>
        <dbReference type="EMBL" id="PKB96948.1"/>
    </source>
</evidence>
<dbReference type="EMBL" id="LLXH01000075">
    <property type="protein sequence ID" value="PKC73773.1"/>
    <property type="molecule type" value="Genomic_DNA"/>
</dbReference>
<sequence length="140" mass="17129">MFFAKIRNSIIKKHQFHQYRFQSSYYHDFLDDKKFHIKFNKNINIELRKHCNSFTLLSFINENHEYLEIPKHIILKQLINSEEPELIKSEIYEGVDSFLLFWFNSYRLLWKDELILKMDPGLAKFTETDELDQIRSTTEF</sequence>
<reference evidence="3 4" key="3">
    <citation type="submission" date="2017-10" db="EMBL/GenBank/DDBJ databases">
        <title>Extensive intraspecific genome diversity in a model arbuscular mycorrhizal fungus.</title>
        <authorList>
            <person name="Chen E.C.H."/>
            <person name="Morin E."/>
            <person name="Baudet D."/>
            <person name="Noel J."/>
            <person name="Ndikumana S."/>
            <person name="Charron P."/>
            <person name="St-Onge C."/>
            <person name="Giorgi J."/>
            <person name="Grigoriev I.V."/>
            <person name="Roux C."/>
            <person name="Martin F.M."/>
            <person name="Corradi N."/>
        </authorList>
    </citation>
    <scope>NUCLEOTIDE SEQUENCE [LARGE SCALE GENOMIC DNA]</scope>
    <source>
        <strain evidence="3 4">A1</strain>
    </source>
</reference>
<organism evidence="3 4">
    <name type="scientific">Rhizophagus irregularis</name>
    <dbReference type="NCBI Taxonomy" id="588596"/>
    <lineage>
        <taxon>Eukaryota</taxon>
        <taxon>Fungi</taxon>
        <taxon>Fungi incertae sedis</taxon>
        <taxon>Mucoromycota</taxon>
        <taxon>Glomeromycotina</taxon>
        <taxon>Glomeromycetes</taxon>
        <taxon>Glomerales</taxon>
        <taxon>Glomeraceae</taxon>
        <taxon>Rhizophagus</taxon>
    </lineage>
</organism>
<comment type="caution">
    <text evidence="3">The sequence shown here is derived from an EMBL/GenBank/DDBJ whole genome shotgun (WGS) entry which is preliminary data.</text>
</comment>
<accession>A0A2I1EG89</accession>
<dbReference type="Proteomes" id="UP000232688">
    <property type="component" value="Unassembled WGS sequence"/>
</dbReference>
<name>A0A2I1EG89_9GLOM</name>
<evidence type="ECO:0000313" key="3">
    <source>
        <dbReference type="EMBL" id="PKC73773.1"/>
    </source>
</evidence>
<proteinExistence type="predicted"/>
<dbReference type="VEuPathDB" id="FungiDB:FUN_000341"/>
<reference evidence="2 5" key="2">
    <citation type="submission" date="2017-09" db="EMBL/GenBank/DDBJ databases">
        <title>Extensive intraspecific genome diversity in a model arbuscular mycorrhizal fungus.</title>
        <authorList>
            <person name="Chen E.C."/>
            <person name="Morin E."/>
            <person name="Beaudet D."/>
            <person name="Noel J."/>
            <person name="Ndikumana S."/>
            <person name="Charron P."/>
            <person name="St-Onge C."/>
            <person name="Giorgi J."/>
            <person name="Grigoriev I.V."/>
            <person name="Roux C."/>
            <person name="Martin F.M."/>
            <person name="Corradi N."/>
        </authorList>
    </citation>
    <scope>NUCLEOTIDE SEQUENCE [LARGE SCALE GENOMIC DNA]</scope>
    <source>
        <strain evidence="2 5">A5</strain>
    </source>
</reference>
<dbReference type="VEuPathDB" id="FungiDB:RhiirFUN_017715"/>
<evidence type="ECO:0000313" key="1">
    <source>
        <dbReference type="EMBL" id="CAB5359904.1"/>
    </source>
</evidence>
<evidence type="ECO:0000313" key="5">
    <source>
        <dbReference type="Proteomes" id="UP000232722"/>
    </source>
</evidence>
<dbReference type="AlphaFoldDB" id="A0A2I1EG89"/>
<reference evidence="1" key="5">
    <citation type="submission" date="2020-05" db="EMBL/GenBank/DDBJ databases">
        <authorList>
            <person name="Rincon C."/>
            <person name="Sanders R I."/>
            <person name="Robbins C."/>
            <person name="Chaturvedi A."/>
        </authorList>
    </citation>
    <scope>NUCLEOTIDE SEQUENCE</scope>
    <source>
        <strain evidence="1">CHB12</strain>
    </source>
</reference>
<dbReference type="Proteomes" id="UP000684084">
    <property type="component" value="Unassembled WGS sequence"/>
</dbReference>
<reference evidence="2 5" key="1">
    <citation type="submission" date="2016-04" db="EMBL/GenBank/DDBJ databases">
        <title>Genome analyses suggest a sexual origin of heterokaryosis in a supposedly ancient asexual fungus.</title>
        <authorList>
            <person name="Ropars J."/>
            <person name="Sedzielewska K."/>
            <person name="Noel J."/>
            <person name="Charron P."/>
            <person name="Farinelli L."/>
            <person name="Marton T."/>
            <person name="Kruger M."/>
            <person name="Pelin A."/>
            <person name="Brachmann A."/>
            <person name="Corradi N."/>
        </authorList>
    </citation>
    <scope>NUCLEOTIDE SEQUENCE [LARGE SCALE GENOMIC DNA]</scope>
    <source>
        <strain evidence="2 5">A5</strain>
    </source>
</reference>
<dbReference type="EMBL" id="CAGKOT010000014">
    <property type="protein sequence ID" value="CAB5359904.1"/>
    <property type="molecule type" value="Genomic_DNA"/>
</dbReference>
<protein>
    <submittedName>
        <fullName evidence="3">Uncharacterized protein</fullName>
    </submittedName>
</protein>
<dbReference type="OrthoDB" id="2339210at2759"/>
<reference evidence="3 4" key="4">
    <citation type="submission" date="2017-10" db="EMBL/GenBank/DDBJ databases">
        <title>Genome analyses suggest a sexual origin of heterokaryosis in a supposedly ancient asexual fungus.</title>
        <authorList>
            <person name="Corradi N."/>
            <person name="Sedzielewska K."/>
            <person name="Noel J."/>
            <person name="Charron P."/>
            <person name="Farinelli L."/>
            <person name="Marton T."/>
            <person name="Kruger M."/>
            <person name="Pelin A."/>
            <person name="Brachmann A."/>
            <person name="Corradi N."/>
        </authorList>
    </citation>
    <scope>NUCLEOTIDE SEQUENCE [LARGE SCALE GENOMIC DNA]</scope>
    <source>
        <strain evidence="3 4">A1</strain>
    </source>
</reference>
<gene>
    <name evidence="1" type="ORF">CHRIB12_LOCUS7983</name>
    <name evidence="3" type="ORF">RhiirA1_450752</name>
    <name evidence="2" type="ORF">RhiirA5_433970</name>
</gene>
<dbReference type="VEuPathDB" id="FungiDB:RhiirA1_450752"/>
<evidence type="ECO:0000313" key="4">
    <source>
        <dbReference type="Proteomes" id="UP000232688"/>
    </source>
</evidence>